<dbReference type="EMBL" id="FUXK01000042">
    <property type="protein sequence ID" value="SKA20562.1"/>
    <property type="molecule type" value="Genomic_DNA"/>
</dbReference>
<feature type="domain" description="Zinc beta-ribbon finger putative" evidence="2">
    <location>
        <begin position="5"/>
        <end position="69"/>
    </location>
</feature>
<reference evidence="3 4" key="1">
    <citation type="submission" date="2017-02" db="EMBL/GenBank/DDBJ databases">
        <authorList>
            <person name="Peterson S.W."/>
        </authorList>
    </citation>
    <scope>NUCLEOTIDE SEQUENCE [LARGE SCALE GENOMIC DNA]</scope>
    <source>
        <strain evidence="3 4">ATCC 43324</strain>
    </source>
</reference>
<gene>
    <name evidence="3" type="ORF">SAMN02745202_02474</name>
</gene>
<dbReference type="Pfam" id="PF21957">
    <property type="entry name" value="Zn_ribbon_16"/>
    <property type="match status" value="1"/>
</dbReference>
<evidence type="ECO:0000313" key="4">
    <source>
        <dbReference type="Proteomes" id="UP000190065"/>
    </source>
</evidence>
<dbReference type="AlphaFoldDB" id="A0A1T4RX76"/>
<dbReference type="Proteomes" id="UP000190065">
    <property type="component" value="Unassembled WGS sequence"/>
</dbReference>
<accession>A0A1T4RX76</accession>
<dbReference type="RefSeq" id="WP_078805884.1">
    <property type="nucleotide sequence ID" value="NZ_FUXK01000042.1"/>
</dbReference>
<dbReference type="InterPro" id="IPR045951">
    <property type="entry name" value="DUF6371"/>
</dbReference>
<evidence type="ECO:0008006" key="5">
    <source>
        <dbReference type="Google" id="ProtNLM"/>
    </source>
</evidence>
<name>A0A1T4RX76_9BACT</name>
<evidence type="ECO:0000259" key="2">
    <source>
        <dbReference type="Pfam" id="PF21957"/>
    </source>
</evidence>
<dbReference type="STRING" id="28136.SAMN02745202_02474"/>
<feature type="domain" description="DUF6371" evidence="1">
    <location>
        <begin position="120"/>
        <end position="270"/>
    </location>
</feature>
<dbReference type="Pfam" id="PF19898">
    <property type="entry name" value="DUF6371"/>
    <property type="match status" value="1"/>
</dbReference>
<proteinExistence type="predicted"/>
<evidence type="ECO:0000313" key="3">
    <source>
        <dbReference type="EMBL" id="SKA20562.1"/>
    </source>
</evidence>
<dbReference type="eggNOG" id="COG0358">
    <property type="taxonomic scope" value="Bacteria"/>
</dbReference>
<protein>
    <recommendedName>
        <fullName evidence="5">Toprim-like</fullName>
    </recommendedName>
</protein>
<sequence>MEQQRFILQKYKGPATRHECPQCHDRRSFTRYIDTEGKITFPDNVGRCDHESRCGYHYTPKQYFHDNPETKKKLKEGSDWTGVQDYYQPMMQPKPEQPVNPPCYFPLDLMRKSEKCYEQNNLFLYLAKTFGKENALALAHRYHLGTSKHWNGACVYWQVDSNGNVHEGKIMYYDKETGHRFHEFCHHPTWLHTLMKIDKERIRQCFIGEHLLAENPDKLIAIVESEKTAIIASFYLPQYVWLASGGKDGMFSQADLSIFRGRQVILFPDLGMLDNWRQKAAKWMAQGIDVSVYSFLEQQASEEDKAKGLDIADYLLQQEPRQFLLDHLIKRNTNIKTLIDKLHLELVMD</sequence>
<evidence type="ECO:0000259" key="1">
    <source>
        <dbReference type="Pfam" id="PF19898"/>
    </source>
</evidence>
<organism evidence="3 4">
    <name type="scientific">Segatella oulorum</name>
    <dbReference type="NCBI Taxonomy" id="28136"/>
    <lineage>
        <taxon>Bacteria</taxon>
        <taxon>Pseudomonadati</taxon>
        <taxon>Bacteroidota</taxon>
        <taxon>Bacteroidia</taxon>
        <taxon>Bacteroidales</taxon>
        <taxon>Prevotellaceae</taxon>
        <taxon>Segatella</taxon>
    </lineage>
</organism>
<dbReference type="InterPro" id="IPR047731">
    <property type="entry name" value="Zinc_ribbon_put"/>
</dbReference>
<dbReference type="NCBIfam" id="NF040506">
    <property type="entry name" value="PG0870_Nterm"/>
    <property type="match status" value="1"/>
</dbReference>